<feature type="repeat" description="ANK" evidence="2">
    <location>
        <begin position="845"/>
        <end position="877"/>
    </location>
</feature>
<keyword evidence="2" id="KW-0040">ANK repeat</keyword>
<dbReference type="Gene3D" id="1.25.40.20">
    <property type="entry name" value="Ankyrin repeat-containing domain"/>
    <property type="match status" value="3"/>
</dbReference>
<reference evidence="7 8" key="1">
    <citation type="submission" date="2023-08" db="EMBL/GenBank/DDBJ databases">
        <title>Black Yeasts Isolated from many extreme environments.</title>
        <authorList>
            <person name="Coleine C."/>
            <person name="Stajich J.E."/>
            <person name="Selbmann L."/>
        </authorList>
    </citation>
    <scope>NUCLEOTIDE SEQUENCE [LARGE SCALE GENOMIC DNA]</scope>
    <source>
        <strain evidence="7 8">CCFEE 5885</strain>
    </source>
</reference>
<feature type="domain" description="Azaphilone pigments biosynthesis cluster protein L N-terminal" evidence="4">
    <location>
        <begin position="1"/>
        <end position="220"/>
    </location>
</feature>
<feature type="compositionally biased region" description="Pro residues" evidence="3">
    <location>
        <begin position="1252"/>
        <end position="1262"/>
    </location>
</feature>
<feature type="compositionally biased region" description="Polar residues" evidence="3">
    <location>
        <begin position="1221"/>
        <end position="1250"/>
    </location>
</feature>
<dbReference type="Pfam" id="PF12796">
    <property type="entry name" value="Ank_2"/>
    <property type="match status" value="4"/>
</dbReference>
<dbReference type="SUPFAM" id="SSF48403">
    <property type="entry name" value="Ankyrin repeat"/>
    <property type="match status" value="2"/>
</dbReference>
<dbReference type="Proteomes" id="UP001345013">
    <property type="component" value="Unassembled WGS sequence"/>
</dbReference>
<dbReference type="InterPro" id="IPR054471">
    <property type="entry name" value="GPIID_WHD"/>
</dbReference>
<dbReference type="PANTHER" id="PTHR10039:SF16">
    <property type="entry name" value="GPI INOSITOL-DEACYLASE"/>
    <property type="match status" value="1"/>
</dbReference>
<dbReference type="Pfam" id="PF00023">
    <property type="entry name" value="Ank"/>
    <property type="match status" value="1"/>
</dbReference>
<dbReference type="Pfam" id="PF22939">
    <property type="entry name" value="WHD_GPIID"/>
    <property type="match status" value="1"/>
</dbReference>
<feature type="region of interest" description="Disordered" evidence="3">
    <location>
        <begin position="1221"/>
        <end position="1266"/>
    </location>
</feature>
<evidence type="ECO:0000256" key="1">
    <source>
        <dbReference type="ARBA" id="ARBA00022737"/>
    </source>
</evidence>
<dbReference type="PROSITE" id="PS50088">
    <property type="entry name" value="ANK_REPEAT"/>
    <property type="match status" value="6"/>
</dbReference>
<dbReference type="Gene3D" id="3.40.50.300">
    <property type="entry name" value="P-loop containing nucleotide triphosphate hydrolases"/>
    <property type="match status" value="1"/>
</dbReference>
<name>A0ABR0K6W0_9EURO</name>
<accession>A0ABR0K6W0</accession>
<dbReference type="InterPro" id="IPR002110">
    <property type="entry name" value="Ankyrin_rpt"/>
</dbReference>
<dbReference type="Pfam" id="PF24883">
    <property type="entry name" value="NPHP3_N"/>
    <property type="match status" value="1"/>
</dbReference>
<dbReference type="InterPro" id="IPR027417">
    <property type="entry name" value="P-loop_NTPase"/>
</dbReference>
<feature type="domain" description="GPI inositol-deacylase winged helix" evidence="5">
    <location>
        <begin position="525"/>
        <end position="602"/>
    </location>
</feature>
<dbReference type="SUPFAM" id="SSF52540">
    <property type="entry name" value="P-loop containing nucleoside triphosphate hydrolases"/>
    <property type="match status" value="1"/>
</dbReference>
<dbReference type="InterPro" id="IPR031348">
    <property type="entry name" value="PigL_N"/>
</dbReference>
<evidence type="ECO:0000256" key="2">
    <source>
        <dbReference type="PROSITE-ProRule" id="PRU00023"/>
    </source>
</evidence>
<sequence length="1281" mass="143357">MDPLSITTGVVGLLAVVAEVTKAVNGYVIAVREQKQEIRDLHQELLLLGGILGQLRDFLSTQQTKDASFDDDSVLRNAMMNCGRRLERVGDRLKASSGGKLARTLDKLKWPFEQDEVKKLVASLQRCAQTFQFALTAKGLGILSKAADTAETALHEQRASFQTIMKTLREDALPTAQIEAKIAQSQNMSVILPLLLDQAGEIREMSQHLRLQEEREQARQKTEVLEWLAPAATLQRHVETQRKRVSHTCAWFLQSEEFEKWQALRSEAYDLLCLGGPGVGKTVLASFVFDELRTKFHNQNVLVINYYCSHFEEQTQIASHFTKVVLRQICQALDRLPVAVVEFHRETKHNIEDILWVQHLQSVLCKVLSTCDYVFLVLDALDEVDDLRERNALLKVLQHLRRANPNLRVLVTSRPHFAQLQTHLHCPSVVDIAAHPEDVERYLKQRLAEHPDLELIDDEFQKEIVEKLASSSSGTFLLPALQLNNVLQQITKADMRRALEGLSETLDEAFRNSLDRIRGIAPARRDLAFRIMAWVSYARRPLLMQELQQALATREGEKDLDNDNIVPARVIIESCAGLVQLDHETDAVSFFHFSIDEYLRSQPGILPDSELPVARTCLTYLLHSSLKALPLLRDDIRTAELLAKNAFFRYAAYHWGVHVRELPVHTYSDLALRLLNSSLHILAISRLRHLDNPYARDWEKQATPWAYNEAAGISIAAYFGLADLVELLISRLSDETLINKCRNVYGNLPLQDAAGHGHTDVCEVLIAHGADLMDTNKRKSTPFYHAVTYGRIETAKALLKHNRGQLDVHCRGGWTALHKASDLGDEAMVEFLLRQSALVAAVDEKHRTALHLASDRGHLAVVRLLVQAGADVNASSLKETPLDMCSISGFAEVGQYLIDQGAMVNIRGRDGWTPLFRACRGGHIDVVKVLLRAGANILYEDFYKNTCLFLACRAGDIEIVKALLEHDSTLQLQLLKKRDQRHGNARQIALITAHIDIYKYLRDLENKLDTDSSPLQLQIYNPLIPLAQSIEAKDLSAVEILLDKTPELLHRADSSGQLPIHTAFVECAAGIATSLLGLGASIHAVGFHGWQPLHIAASIGSLEMTELALKHGADLEARTGTLQTPLLKAVSSRSVAVVRRLLEAGADIRVRNNRGMTCLHVAASNKFLDGIRELLQPEWNAQELVHAKDRNERLPRDWADRMGSWQEAEFLRLQGKLTPNVNGGRSKSWTGSLSNHLLGTTRNTSQTNLALPTPPGRTPPSYGPDQEADRFAEMLLGLDSD</sequence>
<evidence type="ECO:0000259" key="6">
    <source>
        <dbReference type="Pfam" id="PF24883"/>
    </source>
</evidence>
<keyword evidence="8" id="KW-1185">Reference proteome</keyword>
<feature type="domain" description="Nephrocystin 3-like N-terminal" evidence="6">
    <location>
        <begin position="248"/>
        <end position="414"/>
    </location>
</feature>
<evidence type="ECO:0000259" key="4">
    <source>
        <dbReference type="Pfam" id="PF17111"/>
    </source>
</evidence>
<dbReference type="SMART" id="SM00248">
    <property type="entry name" value="ANK"/>
    <property type="match status" value="12"/>
</dbReference>
<organism evidence="7 8">
    <name type="scientific">Lithohypha guttulata</name>
    <dbReference type="NCBI Taxonomy" id="1690604"/>
    <lineage>
        <taxon>Eukaryota</taxon>
        <taxon>Fungi</taxon>
        <taxon>Dikarya</taxon>
        <taxon>Ascomycota</taxon>
        <taxon>Pezizomycotina</taxon>
        <taxon>Eurotiomycetes</taxon>
        <taxon>Chaetothyriomycetidae</taxon>
        <taxon>Chaetothyriales</taxon>
        <taxon>Trichomeriaceae</taxon>
        <taxon>Lithohypha</taxon>
    </lineage>
</organism>
<feature type="repeat" description="ANK" evidence="2">
    <location>
        <begin position="812"/>
        <end position="844"/>
    </location>
</feature>
<dbReference type="InterPro" id="IPR036770">
    <property type="entry name" value="Ankyrin_rpt-contain_sf"/>
</dbReference>
<proteinExistence type="predicted"/>
<evidence type="ECO:0000313" key="7">
    <source>
        <dbReference type="EMBL" id="KAK5089481.1"/>
    </source>
</evidence>
<evidence type="ECO:0000313" key="8">
    <source>
        <dbReference type="Proteomes" id="UP001345013"/>
    </source>
</evidence>
<evidence type="ECO:0008006" key="9">
    <source>
        <dbReference type="Google" id="ProtNLM"/>
    </source>
</evidence>
<feature type="repeat" description="ANK" evidence="2">
    <location>
        <begin position="745"/>
        <end position="777"/>
    </location>
</feature>
<gene>
    <name evidence="7" type="ORF">LTR24_006202</name>
</gene>
<feature type="repeat" description="ANK" evidence="2">
    <location>
        <begin position="1088"/>
        <end position="1120"/>
    </location>
</feature>
<dbReference type="InterPro" id="IPR056884">
    <property type="entry name" value="NPHP3-like_N"/>
</dbReference>
<protein>
    <recommendedName>
        <fullName evidence="9">Ankyrin repeat protein</fullName>
    </recommendedName>
</protein>
<dbReference type="EMBL" id="JAVRRG010000077">
    <property type="protein sequence ID" value="KAK5089481.1"/>
    <property type="molecule type" value="Genomic_DNA"/>
</dbReference>
<dbReference type="PANTHER" id="PTHR10039">
    <property type="entry name" value="AMELOGENIN"/>
    <property type="match status" value="1"/>
</dbReference>
<evidence type="ECO:0000256" key="3">
    <source>
        <dbReference type="SAM" id="MobiDB-lite"/>
    </source>
</evidence>
<dbReference type="PROSITE" id="PS50297">
    <property type="entry name" value="ANK_REP_REGION"/>
    <property type="match status" value="6"/>
</dbReference>
<comment type="caution">
    <text evidence="7">The sequence shown here is derived from an EMBL/GenBank/DDBJ whole genome shotgun (WGS) entry which is preliminary data.</text>
</comment>
<dbReference type="PRINTS" id="PR01415">
    <property type="entry name" value="ANKYRIN"/>
</dbReference>
<keyword evidence="1" id="KW-0677">Repeat</keyword>
<dbReference type="Pfam" id="PF17111">
    <property type="entry name" value="PigL_N"/>
    <property type="match status" value="1"/>
</dbReference>
<feature type="repeat" description="ANK" evidence="2">
    <location>
        <begin position="910"/>
        <end position="942"/>
    </location>
</feature>
<feature type="repeat" description="ANK" evidence="2">
    <location>
        <begin position="1121"/>
        <end position="1153"/>
    </location>
</feature>
<evidence type="ECO:0000259" key="5">
    <source>
        <dbReference type="Pfam" id="PF22939"/>
    </source>
</evidence>